<evidence type="ECO:0000256" key="4">
    <source>
        <dbReference type="PIRSR" id="PIRSR001549-1"/>
    </source>
</evidence>
<dbReference type="Proteomes" id="UP000789572">
    <property type="component" value="Unassembled WGS sequence"/>
</dbReference>
<dbReference type="OrthoDB" id="1906957at2759"/>
<dbReference type="SUPFAM" id="SSF55681">
    <property type="entry name" value="Class II aaRS and biotin synthetases"/>
    <property type="match status" value="1"/>
</dbReference>
<evidence type="ECO:0000259" key="5">
    <source>
        <dbReference type="PROSITE" id="PS50862"/>
    </source>
</evidence>
<dbReference type="AlphaFoldDB" id="A0A9N9D1K3"/>
<feature type="binding site" evidence="4">
    <location>
        <position position="127"/>
    </location>
    <ligand>
        <name>L-histidine</name>
        <dbReference type="ChEBI" id="CHEBI:57595"/>
    </ligand>
</feature>
<dbReference type="InterPro" id="IPR045864">
    <property type="entry name" value="aa-tRNA-synth_II/BPL/LPL"/>
</dbReference>
<protein>
    <recommendedName>
        <fullName evidence="2">histidine--tRNA ligase</fullName>
        <ecNumber evidence="2">6.1.1.21</ecNumber>
    </recommendedName>
</protein>
<dbReference type="InterPro" id="IPR006195">
    <property type="entry name" value="aa-tRNA-synth_II"/>
</dbReference>
<dbReference type="GO" id="GO:0005737">
    <property type="term" value="C:cytoplasm"/>
    <property type="evidence" value="ECO:0007669"/>
    <property type="project" value="InterPro"/>
</dbReference>
<feature type="binding site" evidence="4">
    <location>
        <position position="113"/>
    </location>
    <ligand>
        <name>L-histidine</name>
        <dbReference type="ChEBI" id="CHEBI:57595"/>
    </ligand>
</feature>
<feature type="binding site" evidence="4">
    <location>
        <begin position="82"/>
        <end position="84"/>
    </location>
    <ligand>
        <name>L-histidine</name>
        <dbReference type="ChEBI" id="CHEBI:57595"/>
    </ligand>
</feature>
<feature type="binding site" evidence="4">
    <location>
        <position position="131"/>
    </location>
    <ligand>
        <name>L-histidine</name>
        <dbReference type="ChEBI" id="CHEBI:57595"/>
    </ligand>
</feature>
<reference evidence="6" key="1">
    <citation type="submission" date="2021-06" db="EMBL/GenBank/DDBJ databases">
        <authorList>
            <person name="Kallberg Y."/>
            <person name="Tangrot J."/>
            <person name="Rosling A."/>
        </authorList>
    </citation>
    <scope>NUCLEOTIDE SEQUENCE</scope>
    <source>
        <strain evidence="6">IA702</strain>
    </source>
</reference>
<keyword evidence="7" id="KW-1185">Reference proteome</keyword>
<comment type="similarity">
    <text evidence="1">Belongs to the class-II aminoacyl-tRNA synthetase family.</text>
</comment>
<dbReference type="PIRSF" id="PIRSF001549">
    <property type="entry name" value="His-tRNA_synth"/>
    <property type="match status" value="1"/>
</dbReference>
<evidence type="ECO:0000313" key="7">
    <source>
        <dbReference type="Proteomes" id="UP000789572"/>
    </source>
</evidence>
<dbReference type="PANTHER" id="PTHR43707:SF1">
    <property type="entry name" value="HISTIDINE--TRNA LIGASE, MITOCHONDRIAL-RELATED"/>
    <property type="match status" value="1"/>
</dbReference>
<sequence length="338" mass="39646">MKLITRPKGTRDIYPPLSLLYQKVYRLVEEVLTRNGFQPIILPTYEYTELFNTSLSSATDIIHKEMFNFSDRKGRKLALRPEGTISAARLVLQNRLFVSGFPLKLYYWANMFRYERPQKGRYREFWQLGVELIAASGVWADYQMLKLVRDIFWSLGIKEFTCHLNYLGDKTTQERYKQKLEKFLATTSPDLCADCRRRSSTNPLRILDCGFCREKFTFPSYEMAWSEEDKNYLNQLNQILDDNNFSYQYNYHLVRGLDYYTGLVFEITLGQEKALVGGGRYDRLYQQLGGISLPAVGFAIGIDRLLNYCEEEKLLPVAQKIDIFFLVFDFSDYPKVLI</sequence>
<feature type="binding site" evidence="4">
    <location>
        <position position="255"/>
    </location>
    <ligand>
        <name>L-histidine</name>
        <dbReference type="ChEBI" id="CHEBI:57595"/>
    </ligand>
</feature>
<dbReference type="Pfam" id="PF13393">
    <property type="entry name" value="tRNA-synt_His"/>
    <property type="match status" value="2"/>
</dbReference>
<feature type="binding site" evidence="4">
    <location>
        <begin position="259"/>
        <end position="260"/>
    </location>
    <ligand>
        <name>L-histidine</name>
        <dbReference type="ChEBI" id="CHEBI:57595"/>
    </ligand>
</feature>
<accession>A0A9N9D1K3</accession>
<dbReference type="Gene3D" id="3.30.930.10">
    <property type="entry name" value="Bira Bifunctional Protein, Domain 2"/>
    <property type="match status" value="1"/>
</dbReference>
<dbReference type="NCBIfam" id="TIGR00442">
    <property type="entry name" value="hisS"/>
    <property type="match status" value="1"/>
</dbReference>
<proteinExistence type="inferred from homology"/>
<dbReference type="PANTHER" id="PTHR43707">
    <property type="entry name" value="HISTIDYL-TRNA SYNTHETASE"/>
    <property type="match status" value="1"/>
</dbReference>
<dbReference type="GO" id="GO:0004821">
    <property type="term" value="F:histidine-tRNA ligase activity"/>
    <property type="evidence" value="ECO:0007669"/>
    <property type="project" value="UniProtKB-EC"/>
</dbReference>
<dbReference type="GO" id="GO:0005524">
    <property type="term" value="F:ATP binding"/>
    <property type="evidence" value="ECO:0007669"/>
    <property type="project" value="InterPro"/>
</dbReference>
<name>A0A9N9D1K3_9GLOM</name>
<comment type="catalytic activity">
    <reaction evidence="3">
        <text>tRNA(His) + L-histidine + ATP = L-histidyl-tRNA(His) + AMP + diphosphate + H(+)</text>
        <dbReference type="Rhea" id="RHEA:17313"/>
        <dbReference type="Rhea" id="RHEA-COMP:9665"/>
        <dbReference type="Rhea" id="RHEA-COMP:9689"/>
        <dbReference type="ChEBI" id="CHEBI:15378"/>
        <dbReference type="ChEBI" id="CHEBI:30616"/>
        <dbReference type="ChEBI" id="CHEBI:33019"/>
        <dbReference type="ChEBI" id="CHEBI:57595"/>
        <dbReference type="ChEBI" id="CHEBI:78442"/>
        <dbReference type="ChEBI" id="CHEBI:78527"/>
        <dbReference type="ChEBI" id="CHEBI:456215"/>
        <dbReference type="EC" id="6.1.1.21"/>
    </reaction>
</comment>
<evidence type="ECO:0000256" key="3">
    <source>
        <dbReference type="ARBA" id="ARBA00047639"/>
    </source>
</evidence>
<dbReference type="InterPro" id="IPR015807">
    <property type="entry name" value="His-tRNA-ligase"/>
</dbReference>
<dbReference type="CDD" id="cd00773">
    <property type="entry name" value="HisRS-like_core"/>
    <property type="match status" value="1"/>
</dbReference>
<dbReference type="GO" id="GO:0006427">
    <property type="term" value="P:histidyl-tRNA aminoacylation"/>
    <property type="evidence" value="ECO:0007669"/>
    <property type="project" value="InterPro"/>
</dbReference>
<dbReference type="EMBL" id="CAJVPJ010002375">
    <property type="protein sequence ID" value="CAG8619866.1"/>
    <property type="molecule type" value="Genomic_DNA"/>
</dbReference>
<evidence type="ECO:0000256" key="1">
    <source>
        <dbReference type="ARBA" id="ARBA00008226"/>
    </source>
</evidence>
<dbReference type="EC" id="6.1.1.21" evidence="2"/>
<evidence type="ECO:0000313" key="6">
    <source>
        <dbReference type="EMBL" id="CAG8619866.1"/>
    </source>
</evidence>
<gene>
    <name evidence="6" type="ORF">POCULU_LOCUS8365</name>
</gene>
<comment type="caution">
    <text evidence="6">The sequence shown here is derived from an EMBL/GenBank/DDBJ whole genome shotgun (WGS) entry which is preliminary data.</text>
</comment>
<dbReference type="InterPro" id="IPR041715">
    <property type="entry name" value="HisRS-like_core"/>
</dbReference>
<dbReference type="InterPro" id="IPR004516">
    <property type="entry name" value="HisRS/HisZ"/>
</dbReference>
<organism evidence="6 7">
    <name type="scientific">Paraglomus occultum</name>
    <dbReference type="NCBI Taxonomy" id="144539"/>
    <lineage>
        <taxon>Eukaryota</taxon>
        <taxon>Fungi</taxon>
        <taxon>Fungi incertae sedis</taxon>
        <taxon>Mucoromycota</taxon>
        <taxon>Glomeromycotina</taxon>
        <taxon>Glomeromycetes</taxon>
        <taxon>Paraglomerales</taxon>
        <taxon>Paraglomeraceae</taxon>
        <taxon>Paraglomus</taxon>
    </lineage>
</organism>
<evidence type="ECO:0000256" key="2">
    <source>
        <dbReference type="ARBA" id="ARBA00012815"/>
    </source>
</evidence>
<feature type="domain" description="Aminoacyl-transfer RNA synthetases class-II family profile" evidence="5">
    <location>
        <begin position="9"/>
        <end position="306"/>
    </location>
</feature>
<dbReference type="PROSITE" id="PS50862">
    <property type="entry name" value="AA_TRNA_LIGASE_II"/>
    <property type="match status" value="1"/>
</dbReference>